<reference evidence="2" key="1">
    <citation type="journal article" date="2012" name="Nature">
        <title>A physical, genetic and functional sequence assembly of the barley genome.</title>
        <authorList>
            <consortium name="The International Barley Genome Sequencing Consortium"/>
            <person name="Mayer K.F."/>
            <person name="Waugh R."/>
            <person name="Brown J.W."/>
            <person name="Schulman A."/>
            <person name="Langridge P."/>
            <person name="Platzer M."/>
            <person name="Fincher G.B."/>
            <person name="Muehlbauer G.J."/>
            <person name="Sato K."/>
            <person name="Close T.J."/>
            <person name="Wise R.P."/>
            <person name="Stein N."/>
        </authorList>
    </citation>
    <scope>NUCLEOTIDE SEQUENCE [LARGE SCALE GENOMIC DNA]</scope>
    <source>
        <strain evidence="2">cv. Morex</strain>
    </source>
</reference>
<reference evidence="1" key="2">
    <citation type="submission" date="2020-10" db="EMBL/GenBank/DDBJ databases">
        <authorList>
            <person name="Scholz U."/>
            <person name="Mascher M."/>
            <person name="Fiebig A."/>
        </authorList>
    </citation>
    <scope>NUCLEOTIDE SEQUENCE [LARGE SCALE GENOMIC DNA]</scope>
    <source>
        <strain evidence="1">cv. Morex</strain>
    </source>
</reference>
<organism evidence="1 2">
    <name type="scientific">Hordeum vulgare subsp. vulgare</name>
    <name type="common">Domesticated barley</name>
    <dbReference type="NCBI Taxonomy" id="112509"/>
    <lineage>
        <taxon>Eukaryota</taxon>
        <taxon>Viridiplantae</taxon>
        <taxon>Streptophyta</taxon>
        <taxon>Embryophyta</taxon>
        <taxon>Tracheophyta</taxon>
        <taxon>Spermatophyta</taxon>
        <taxon>Magnoliopsida</taxon>
        <taxon>Liliopsida</taxon>
        <taxon>Poales</taxon>
        <taxon>Poaceae</taxon>
        <taxon>BOP clade</taxon>
        <taxon>Pooideae</taxon>
        <taxon>Triticodae</taxon>
        <taxon>Triticeae</taxon>
        <taxon>Hordeinae</taxon>
        <taxon>Hordeum</taxon>
    </lineage>
</organism>
<proteinExistence type="predicted"/>
<reference evidence="1" key="3">
    <citation type="submission" date="2022-01" db="UniProtKB">
        <authorList>
            <consortium name="EnsemblPlants"/>
        </authorList>
    </citation>
    <scope>IDENTIFICATION</scope>
    <source>
        <strain evidence="1">subsp. vulgare</strain>
    </source>
</reference>
<protein>
    <submittedName>
        <fullName evidence="1">Uncharacterized protein</fullName>
    </submittedName>
</protein>
<dbReference type="EnsemblPlants" id="HORVU.MOREX.r3.1HG0090000.1">
    <property type="protein sequence ID" value="HORVU.MOREX.r3.1HG0090000.1"/>
    <property type="gene ID" value="HORVU.MOREX.r3.1HG0090000"/>
</dbReference>
<dbReference type="Gramene" id="HORVU.MOREX.r3.1HG0090000.1">
    <property type="protein sequence ID" value="HORVU.MOREX.r3.1HG0090000.1"/>
    <property type="gene ID" value="HORVU.MOREX.r3.1HG0090000"/>
</dbReference>
<keyword evidence="2" id="KW-1185">Reference proteome</keyword>
<dbReference type="Proteomes" id="UP000011116">
    <property type="component" value="Chromosome 1H"/>
</dbReference>
<name>A0A8I6WY94_HORVV</name>
<accession>A0A8I6WY94</accession>
<dbReference type="AlphaFoldDB" id="A0A8I6WY94"/>
<evidence type="ECO:0000313" key="1">
    <source>
        <dbReference type="EnsemblPlants" id="HORVU.MOREX.r3.1HG0090000.1"/>
    </source>
</evidence>
<evidence type="ECO:0000313" key="2">
    <source>
        <dbReference type="Proteomes" id="UP000011116"/>
    </source>
</evidence>
<sequence>MVLRRKNGLLIFAAYRYIFNCNDAFEAEIHTLMQGMHWFCSIRICPLLSSQILQMLWPPLRTMLGLAVPMLVLQYTAVWLNSSPTFCEDLLSRDCNPSCLE</sequence>